<dbReference type="PANTHER" id="PTHR33420:SF3">
    <property type="entry name" value="FIMBRIAL SUBUNIT ELFA"/>
    <property type="match status" value="1"/>
</dbReference>
<comment type="caution">
    <text evidence="4">The sequence shown here is derived from an EMBL/GenBank/DDBJ whole genome shotgun (WGS) entry which is preliminary data.</text>
</comment>
<feature type="signal peptide" evidence="2">
    <location>
        <begin position="1"/>
        <end position="19"/>
    </location>
</feature>
<dbReference type="GO" id="GO:0009289">
    <property type="term" value="C:pilus"/>
    <property type="evidence" value="ECO:0007669"/>
    <property type="project" value="InterPro"/>
</dbReference>
<dbReference type="InterPro" id="IPR008966">
    <property type="entry name" value="Adhesion_dom_sf"/>
</dbReference>
<evidence type="ECO:0000313" key="4">
    <source>
        <dbReference type="EMBL" id="RQP71802.1"/>
    </source>
</evidence>
<proteinExistence type="predicted"/>
<dbReference type="Gene3D" id="2.60.40.1090">
    <property type="entry name" value="Fimbrial-type adhesion domain"/>
    <property type="match status" value="1"/>
</dbReference>
<dbReference type="SUPFAM" id="SSF49401">
    <property type="entry name" value="Bacterial adhesins"/>
    <property type="match status" value="1"/>
</dbReference>
<dbReference type="Proteomes" id="UP000273734">
    <property type="component" value="Unassembled WGS sequence"/>
</dbReference>
<accession>A0AB74D562</accession>
<dbReference type="Gene3D" id="2.60.40.3310">
    <property type="match status" value="1"/>
</dbReference>
<dbReference type="AlphaFoldDB" id="A0AB74D562"/>
<reference evidence="4 5" key="1">
    <citation type="submission" date="2018-08" db="EMBL/GenBank/DDBJ databases">
        <title>Comparative analysis of Burkholderia isolates from Puerto Rico.</title>
        <authorList>
            <person name="Hall C."/>
            <person name="Sahl J."/>
            <person name="Wagner D."/>
        </authorList>
    </citation>
    <scope>NUCLEOTIDE SEQUENCE [LARGE SCALE GENOMIC DNA]</scope>
    <source>
        <strain evidence="4 5">Bp8964</strain>
    </source>
</reference>
<dbReference type="EMBL" id="QTNY01000023">
    <property type="protein sequence ID" value="RQP71802.1"/>
    <property type="molecule type" value="Genomic_DNA"/>
</dbReference>
<dbReference type="InterPro" id="IPR050263">
    <property type="entry name" value="Bact_Fimbrial_Adh_Pro"/>
</dbReference>
<evidence type="ECO:0000313" key="5">
    <source>
        <dbReference type="Proteomes" id="UP000273734"/>
    </source>
</evidence>
<dbReference type="PANTHER" id="PTHR33420">
    <property type="entry name" value="FIMBRIAL SUBUNIT ELFA-RELATED"/>
    <property type="match status" value="1"/>
</dbReference>
<feature type="chain" id="PRO_5044503462" evidence="2">
    <location>
        <begin position="20"/>
        <end position="351"/>
    </location>
</feature>
<evidence type="ECO:0000256" key="2">
    <source>
        <dbReference type="SAM" id="SignalP"/>
    </source>
</evidence>
<evidence type="ECO:0000256" key="1">
    <source>
        <dbReference type="ARBA" id="ARBA00022729"/>
    </source>
</evidence>
<dbReference type="RefSeq" id="WP_095411226.1">
    <property type="nucleotide sequence ID" value="NZ_NQMX01000017.1"/>
</dbReference>
<protein>
    <submittedName>
        <fullName evidence="4">Fimbrial protein</fullName>
    </submittedName>
</protein>
<sequence>MKRILLISILAMLSLPSYAQTICWSVIGSSSMQFPAQTISSAADGGNNGTAVSSGATNNSIRTTIVQINASLDCNDGSGLRGVVVIPGTAEKNAATYTQNGVEHAVWDTGVPGVGIAMAARGDEAGDWVPITSREQSIGTIKEKGGSTNPYINALRATLVFTGRLKTGVYNINIKPVYTTIQKSTSKVLRNATMSIVGTVTVKAGSCRLASGATQSVMMPKVSVYGIEHARDTSGVSSSPFSFGLQCDPEVKVYATMTDASNPLNLSDTLSLGAGSTARGVGIQIYRENETTPVRYGPDSSVSGNSNQWYVGTAGSNGVVGLSFRAKYAATGATITAGSVKAQSTITFSYQ</sequence>
<keyword evidence="1 2" id="KW-0732">Signal</keyword>
<dbReference type="InterPro" id="IPR036937">
    <property type="entry name" value="Adhesion_dom_fimbrial_sf"/>
</dbReference>
<feature type="domain" description="Fimbrial-type adhesion" evidence="3">
    <location>
        <begin position="197"/>
        <end position="351"/>
    </location>
</feature>
<dbReference type="InterPro" id="IPR000259">
    <property type="entry name" value="Adhesion_dom_fimbrial"/>
</dbReference>
<dbReference type="Pfam" id="PF00419">
    <property type="entry name" value="Fimbrial"/>
    <property type="match status" value="1"/>
</dbReference>
<dbReference type="GO" id="GO:0043709">
    <property type="term" value="P:cell adhesion involved in single-species biofilm formation"/>
    <property type="evidence" value="ECO:0007669"/>
    <property type="project" value="TreeGrafter"/>
</dbReference>
<name>A0AB74D562_9BURK</name>
<gene>
    <name evidence="4" type="ORF">DF015_27040</name>
</gene>
<evidence type="ECO:0000259" key="3">
    <source>
        <dbReference type="Pfam" id="PF00419"/>
    </source>
</evidence>
<organism evidence="4 5">
    <name type="scientific">Burkholderia ubonensis</name>
    <dbReference type="NCBI Taxonomy" id="101571"/>
    <lineage>
        <taxon>Bacteria</taxon>
        <taxon>Pseudomonadati</taxon>
        <taxon>Pseudomonadota</taxon>
        <taxon>Betaproteobacteria</taxon>
        <taxon>Burkholderiales</taxon>
        <taxon>Burkholderiaceae</taxon>
        <taxon>Burkholderia</taxon>
        <taxon>Burkholderia cepacia complex</taxon>
    </lineage>
</organism>